<dbReference type="SUPFAM" id="SSF74653">
    <property type="entry name" value="TolA/TonB C-terminal domain"/>
    <property type="match status" value="1"/>
</dbReference>
<protein>
    <submittedName>
        <fullName evidence="3">Colicin import membrane protein</fullName>
    </submittedName>
</protein>
<accession>A0A1A7CAU3</accession>
<comment type="caution">
    <text evidence="3">The sequence shown here is derived from an EMBL/GenBank/DDBJ whole genome shotgun (WGS) entry which is preliminary data.</text>
</comment>
<evidence type="ECO:0000313" key="4">
    <source>
        <dbReference type="Proteomes" id="UP000092713"/>
    </source>
</evidence>
<keyword evidence="2" id="KW-0812">Transmembrane</keyword>
<keyword evidence="2" id="KW-0472">Membrane</keyword>
<dbReference type="RefSeq" id="WP_065305979.1">
    <property type="nucleotide sequence ID" value="NZ_LOCQ01000032.1"/>
</dbReference>
<evidence type="ECO:0000256" key="1">
    <source>
        <dbReference type="SAM" id="MobiDB-lite"/>
    </source>
</evidence>
<reference evidence="3 4" key="1">
    <citation type="submission" date="2016-04" db="EMBL/GenBank/DDBJ databases">
        <title>Draft genome sequence of Janthinobacterium psychrotolerans sp. nov., isolated from freshwater sediments in Denmark.</title>
        <authorList>
            <person name="Gong X."/>
            <person name="Skrivergaard S."/>
            <person name="Korsgaard B.S."/>
            <person name="Schreiber L."/>
            <person name="Marshall I.P."/>
            <person name="Finster K."/>
            <person name="Schramm A."/>
        </authorList>
    </citation>
    <scope>NUCLEOTIDE SEQUENCE [LARGE SCALE GENOMIC DNA]</scope>
    <source>
        <strain evidence="3 4">S3-2</strain>
    </source>
</reference>
<dbReference type="GO" id="GO:0043213">
    <property type="term" value="P:bacteriocin transport"/>
    <property type="evidence" value="ECO:0007669"/>
    <property type="project" value="InterPro"/>
</dbReference>
<organism evidence="3 4">
    <name type="scientific">Janthinobacterium psychrotolerans</name>
    <dbReference type="NCBI Taxonomy" id="1747903"/>
    <lineage>
        <taxon>Bacteria</taxon>
        <taxon>Pseudomonadati</taxon>
        <taxon>Pseudomonadota</taxon>
        <taxon>Betaproteobacteria</taxon>
        <taxon>Burkholderiales</taxon>
        <taxon>Oxalobacteraceae</taxon>
        <taxon>Janthinobacterium</taxon>
    </lineage>
</organism>
<dbReference type="Proteomes" id="UP000092713">
    <property type="component" value="Unassembled WGS sequence"/>
</dbReference>
<evidence type="ECO:0000256" key="2">
    <source>
        <dbReference type="SAM" id="Phobius"/>
    </source>
</evidence>
<keyword evidence="4" id="KW-1185">Reference proteome</keyword>
<dbReference type="Pfam" id="PF13103">
    <property type="entry name" value="TonB_2"/>
    <property type="match status" value="1"/>
</dbReference>
<dbReference type="AlphaFoldDB" id="A0A1A7CAU3"/>
<sequence length="347" mass="38110">MQTKPTDHVLGVPYRVPRESSRWPSLGLALAMHLGLLFFLWIGIHWQNTEPVAVEAEVWDLKVQTAAPPPEVTTDPEPVPAPTPPPEPEVEQPAPPPPPPVAAPEPKVDLREAEIALERKKAKLKEEKAKAAAEERRKEEAKEREEEKRELEKQKQKDKAEKLEKEKEKEKADKLEKAKKDKADKEKAEKAEKAAEEKAEKEAAQKKEAAEKAAKAKKAAADKAAADKARADNLKRMMDQAGNGTAGTAAKATAPRKDSGYVAALTSKIKGNIAYSGSTDVPGNPRAVFRIEQLPTGEIISVRKIKSSGLPAYDSSVENAINKSSPLPKKKDGSVEREIELIFEMKE</sequence>
<dbReference type="OrthoDB" id="5298892at2"/>
<keyword evidence="2" id="KW-1133">Transmembrane helix</keyword>
<dbReference type="EMBL" id="LOCQ01000032">
    <property type="protein sequence ID" value="OBV41423.1"/>
    <property type="molecule type" value="Genomic_DNA"/>
</dbReference>
<feature type="compositionally biased region" description="Basic and acidic residues" evidence="1">
    <location>
        <begin position="106"/>
        <end position="229"/>
    </location>
</feature>
<name>A0A1A7CAU3_9BURK</name>
<dbReference type="Gene3D" id="3.30.1150.10">
    <property type="match status" value="1"/>
</dbReference>
<evidence type="ECO:0000313" key="3">
    <source>
        <dbReference type="EMBL" id="OBV41423.1"/>
    </source>
</evidence>
<feature type="compositionally biased region" description="Pro residues" evidence="1">
    <location>
        <begin position="67"/>
        <end position="103"/>
    </location>
</feature>
<dbReference type="GO" id="GO:0019534">
    <property type="term" value="F:toxin transmembrane transporter activity"/>
    <property type="evidence" value="ECO:0007669"/>
    <property type="project" value="InterPro"/>
</dbReference>
<feature type="region of interest" description="Disordered" evidence="1">
    <location>
        <begin position="67"/>
        <end position="229"/>
    </location>
</feature>
<dbReference type="InterPro" id="IPR014161">
    <property type="entry name" value="Tol-Pal_TolA"/>
</dbReference>
<dbReference type="NCBIfam" id="TIGR02794">
    <property type="entry name" value="tolA_full"/>
    <property type="match status" value="1"/>
</dbReference>
<dbReference type="STRING" id="1747903.ASR47_10317"/>
<dbReference type="PATRIC" id="fig|1747903.4.peg.5103"/>
<dbReference type="GO" id="GO:0016020">
    <property type="term" value="C:membrane"/>
    <property type="evidence" value="ECO:0007669"/>
    <property type="project" value="InterPro"/>
</dbReference>
<feature type="transmembrane region" description="Helical" evidence="2">
    <location>
        <begin position="25"/>
        <end position="44"/>
    </location>
</feature>
<proteinExistence type="predicted"/>
<gene>
    <name evidence="3" type="ORF">ASR47_10317</name>
</gene>